<protein>
    <recommendedName>
        <fullName evidence="4">Lipocalin-like domain-containing protein</fullName>
    </recommendedName>
</protein>
<name>A0A1L3J2I3_9FLAO</name>
<reference evidence="2 3" key="1">
    <citation type="submission" date="2016-11" db="EMBL/GenBank/DDBJ databases">
        <title>Gramella sp. LPB0144 isolated from marine environment.</title>
        <authorList>
            <person name="Kim E."/>
            <person name="Yi H."/>
        </authorList>
    </citation>
    <scope>NUCLEOTIDE SEQUENCE [LARGE SCALE GENOMIC DNA]</scope>
    <source>
        <strain evidence="2 3">LPB0144</strain>
    </source>
</reference>
<dbReference type="STRING" id="1913577.LPB144_02425"/>
<dbReference type="RefSeq" id="WP_072551992.1">
    <property type="nucleotide sequence ID" value="NZ_CP018153.1"/>
</dbReference>
<feature type="signal peptide" evidence="1">
    <location>
        <begin position="1"/>
        <end position="20"/>
    </location>
</feature>
<sequence>MKNSFTSLLLLLVLFTTSCAKEPEIKKVRYQWAGMGNFTFKMYGDLAGTYILRSNSDLENLKEATNGDINILGDYIVEVNFDEKMIVGIIGEIIYEEDIAIIFKDMVETEDHITINTFEKINDIEETEGETQPYSFAIINKTYKSIIFNYN</sequence>
<evidence type="ECO:0000313" key="3">
    <source>
        <dbReference type="Proteomes" id="UP000182510"/>
    </source>
</evidence>
<proteinExistence type="predicted"/>
<evidence type="ECO:0008006" key="4">
    <source>
        <dbReference type="Google" id="ProtNLM"/>
    </source>
</evidence>
<gene>
    <name evidence="2" type="ORF">LPB144_02425</name>
</gene>
<organism evidence="2 3">
    <name type="scientific">Christiangramia salexigens</name>
    <dbReference type="NCBI Taxonomy" id="1913577"/>
    <lineage>
        <taxon>Bacteria</taxon>
        <taxon>Pseudomonadati</taxon>
        <taxon>Bacteroidota</taxon>
        <taxon>Flavobacteriia</taxon>
        <taxon>Flavobacteriales</taxon>
        <taxon>Flavobacteriaceae</taxon>
        <taxon>Christiangramia</taxon>
    </lineage>
</organism>
<dbReference type="PROSITE" id="PS51257">
    <property type="entry name" value="PROKAR_LIPOPROTEIN"/>
    <property type="match status" value="1"/>
</dbReference>
<keyword evidence="3" id="KW-1185">Reference proteome</keyword>
<evidence type="ECO:0000313" key="2">
    <source>
        <dbReference type="EMBL" id="APG59335.1"/>
    </source>
</evidence>
<dbReference type="AlphaFoldDB" id="A0A1L3J2I3"/>
<dbReference type="EMBL" id="CP018153">
    <property type="protein sequence ID" value="APG59335.1"/>
    <property type="molecule type" value="Genomic_DNA"/>
</dbReference>
<dbReference type="KEGG" id="grl:LPB144_02425"/>
<dbReference type="Proteomes" id="UP000182510">
    <property type="component" value="Chromosome"/>
</dbReference>
<keyword evidence="1" id="KW-0732">Signal</keyword>
<evidence type="ECO:0000256" key="1">
    <source>
        <dbReference type="SAM" id="SignalP"/>
    </source>
</evidence>
<feature type="chain" id="PRO_5012295409" description="Lipocalin-like domain-containing protein" evidence="1">
    <location>
        <begin position="21"/>
        <end position="151"/>
    </location>
</feature>
<accession>A0A1L3J2I3</accession>